<dbReference type="Gene3D" id="3.90.226.10">
    <property type="entry name" value="2-enoyl-CoA Hydratase, Chain A, domain 1"/>
    <property type="match status" value="1"/>
</dbReference>
<dbReference type="EMBL" id="CP032157">
    <property type="protein sequence ID" value="AXY73840.1"/>
    <property type="molecule type" value="Genomic_DNA"/>
</dbReference>
<keyword evidence="3" id="KW-1185">Reference proteome</keyword>
<dbReference type="InterPro" id="IPR005151">
    <property type="entry name" value="Tail-specific_protease"/>
</dbReference>
<dbReference type="SMART" id="SM00245">
    <property type="entry name" value="TSPc"/>
    <property type="match status" value="1"/>
</dbReference>
<dbReference type="PANTHER" id="PTHR32060">
    <property type="entry name" value="TAIL-SPECIFIC PROTEASE"/>
    <property type="match status" value="1"/>
</dbReference>
<dbReference type="PANTHER" id="PTHR32060:SF30">
    <property type="entry name" value="CARBOXY-TERMINAL PROCESSING PROTEASE CTPA"/>
    <property type="match status" value="1"/>
</dbReference>
<dbReference type="KEGG" id="pseg:D3H65_07535"/>
<sequence>MGNMSNSLPPGCARFVLSPEFVEIETNSIPIHYMQRILLLLLLTTSVSYGQSGRSQASAMATTLLSGQDSALHLFEQALEYIQRNPFKKDISWDSLIATSREQLSAATSVRDAHTVINQCLQQVQGAHSFVMPARHAALYHNDTAQLKRIPALKELVGAMSAEMIDQGIGYISVPWISSSDPAVCALIADSLQSLIGHLAKQGATRWIIDLRKNIGGNCWPMLAGIGPLLGNGVCGYFVRKARVTDIRYREGAALHNNTTMCKVSNPVTLTDQQRQQIVVLTGPKTSSSGEILALAFKGMPQVRLMGEPTAGLTTANTTYDLFDGSTLVVTICQEADRTGRICEGKIVPDDIIKSDPLKEEDVVKANALMWLQSN</sequence>
<dbReference type="InterPro" id="IPR029045">
    <property type="entry name" value="ClpP/crotonase-like_dom_sf"/>
</dbReference>
<dbReference type="GO" id="GO:0007165">
    <property type="term" value="P:signal transduction"/>
    <property type="evidence" value="ECO:0007669"/>
    <property type="project" value="TreeGrafter"/>
</dbReference>
<dbReference type="CDD" id="cd06567">
    <property type="entry name" value="Peptidase_S41"/>
    <property type="match status" value="1"/>
</dbReference>
<organism evidence="2 3">
    <name type="scientific">Paraflavitalea soli</name>
    <dbReference type="NCBI Taxonomy" id="2315862"/>
    <lineage>
        <taxon>Bacteria</taxon>
        <taxon>Pseudomonadati</taxon>
        <taxon>Bacteroidota</taxon>
        <taxon>Chitinophagia</taxon>
        <taxon>Chitinophagales</taxon>
        <taxon>Chitinophagaceae</taxon>
        <taxon>Paraflavitalea</taxon>
    </lineage>
</organism>
<dbReference type="SUPFAM" id="SSF52096">
    <property type="entry name" value="ClpP/crotonase"/>
    <property type="match status" value="1"/>
</dbReference>
<dbReference type="Pfam" id="PF03572">
    <property type="entry name" value="Peptidase_S41"/>
    <property type="match status" value="1"/>
</dbReference>
<dbReference type="GO" id="GO:0006508">
    <property type="term" value="P:proteolysis"/>
    <property type="evidence" value="ECO:0007669"/>
    <property type="project" value="InterPro"/>
</dbReference>
<accession>A0A3B7ML60</accession>
<evidence type="ECO:0000313" key="2">
    <source>
        <dbReference type="EMBL" id="AXY73840.1"/>
    </source>
</evidence>
<evidence type="ECO:0000259" key="1">
    <source>
        <dbReference type="SMART" id="SM00245"/>
    </source>
</evidence>
<dbReference type="Proteomes" id="UP000263900">
    <property type="component" value="Chromosome"/>
</dbReference>
<dbReference type="OrthoDB" id="7314861at2"/>
<dbReference type="GO" id="GO:0030288">
    <property type="term" value="C:outer membrane-bounded periplasmic space"/>
    <property type="evidence" value="ECO:0007669"/>
    <property type="project" value="TreeGrafter"/>
</dbReference>
<dbReference type="GO" id="GO:0004175">
    <property type="term" value="F:endopeptidase activity"/>
    <property type="evidence" value="ECO:0007669"/>
    <property type="project" value="TreeGrafter"/>
</dbReference>
<protein>
    <recommendedName>
        <fullName evidence="1">Tail specific protease domain-containing protein</fullName>
    </recommendedName>
</protein>
<reference evidence="2 3" key="1">
    <citation type="submission" date="2018-09" db="EMBL/GenBank/DDBJ databases">
        <title>Genome sequencing of strain 6GH32-13.</title>
        <authorList>
            <person name="Weon H.-Y."/>
            <person name="Heo J."/>
            <person name="Kwon S.-W."/>
        </authorList>
    </citation>
    <scope>NUCLEOTIDE SEQUENCE [LARGE SCALE GENOMIC DNA]</scope>
    <source>
        <strain evidence="2 3">5GH32-13</strain>
    </source>
</reference>
<evidence type="ECO:0000313" key="3">
    <source>
        <dbReference type="Proteomes" id="UP000263900"/>
    </source>
</evidence>
<gene>
    <name evidence="2" type="ORF">D3H65_07535</name>
</gene>
<feature type="domain" description="Tail specific protease" evidence="1">
    <location>
        <begin position="157"/>
        <end position="354"/>
    </location>
</feature>
<dbReference type="AlphaFoldDB" id="A0A3B7ML60"/>
<proteinExistence type="predicted"/>
<name>A0A3B7ML60_9BACT</name>
<dbReference type="GO" id="GO:0008236">
    <property type="term" value="F:serine-type peptidase activity"/>
    <property type="evidence" value="ECO:0007669"/>
    <property type="project" value="InterPro"/>
</dbReference>